<dbReference type="InterPro" id="IPR009057">
    <property type="entry name" value="Homeodomain-like_sf"/>
</dbReference>
<dbReference type="SUPFAM" id="SSF46689">
    <property type="entry name" value="Homeodomain-like"/>
    <property type="match status" value="1"/>
</dbReference>
<keyword evidence="5 8" id="KW-0371">Homeobox</keyword>
<evidence type="ECO:0000256" key="2">
    <source>
        <dbReference type="ARBA" id="ARBA00006074"/>
    </source>
</evidence>
<keyword evidence="7 8" id="KW-0539">Nucleus</keyword>
<feature type="DNA-binding region" description="Homeobox" evidence="8">
    <location>
        <begin position="187"/>
        <end position="246"/>
    </location>
</feature>
<evidence type="ECO:0000256" key="3">
    <source>
        <dbReference type="ARBA" id="ARBA00023015"/>
    </source>
</evidence>
<dbReference type="AlphaFoldDB" id="A0A445KWQ2"/>
<feature type="region of interest" description="Disordered" evidence="11">
    <location>
        <begin position="81"/>
        <end position="121"/>
    </location>
</feature>
<dbReference type="GO" id="GO:0000981">
    <property type="term" value="F:DNA-binding transcription factor activity, RNA polymerase II-specific"/>
    <property type="evidence" value="ECO:0007669"/>
    <property type="project" value="InterPro"/>
</dbReference>
<evidence type="ECO:0000256" key="8">
    <source>
        <dbReference type="PROSITE-ProRule" id="PRU00108"/>
    </source>
</evidence>
<feature type="domain" description="Homeobox" evidence="12">
    <location>
        <begin position="185"/>
        <end position="245"/>
    </location>
</feature>
<dbReference type="InterPro" id="IPR001356">
    <property type="entry name" value="HD"/>
</dbReference>
<evidence type="ECO:0000256" key="6">
    <source>
        <dbReference type="ARBA" id="ARBA00023163"/>
    </source>
</evidence>
<dbReference type="PROSITE" id="PS00027">
    <property type="entry name" value="HOMEOBOX_1"/>
    <property type="match status" value="1"/>
</dbReference>
<organism evidence="13 14">
    <name type="scientific">Glycine soja</name>
    <name type="common">Wild soybean</name>
    <dbReference type="NCBI Taxonomy" id="3848"/>
    <lineage>
        <taxon>Eukaryota</taxon>
        <taxon>Viridiplantae</taxon>
        <taxon>Streptophyta</taxon>
        <taxon>Embryophyta</taxon>
        <taxon>Tracheophyta</taxon>
        <taxon>Spermatophyta</taxon>
        <taxon>Magnoliopsida</taxon>
        <taxon>eudicotyledons</taxon>
        <taxon>Gunneridae</taxon>
        <taxon>Pentapetalae</taxon>
        <taxon>rosids</taxon>
        <taxon>fabids</taxon>
        <taxon>Fabales</taxon>
        <taxon>Fabaceae</taxon>
        <taxon>Papilionoideae</taxon>
        <taxon>50 kb inversion clade</taxon>
        <taxon>NPAAA clade</taxon>
        <taxon>indigoferoid/millettioid clade</taxon>
        <taxon>Phaseoleae</taxon>
        <taxon>Glycine</taxon>
        <taxon>Glycine subgen. Soja</taxon>
    </lineage>
</organism>
<dbReference type="InterPro" id="IPR050762">
    <property type="entry name" value="HD-ZIP_Homeobox_LZ_Class_II"/>
</dbReference>
<name>A0A445KWQ2_GLYSO</name>
<dbReference type="Pfam" id="PF00046">
    <property type="entry name" value="Homeodomain"/>
    <property type="match status" value="1"/>
</dbReference>
<proteinExistence type="inferred from homology"/>
<dbReference type="InterPro" id="IPR003106">
    <property type="entry name" value="Leu_zip_homeo"/>
</dbReference>
<keyword evidence="4 8" id="KW-0238">DNA-binding</keyword>
<comment type="similarity">
    <text evidence="2">Belongs to the HD-ZIP homeobox family. Class II subfamily.</text>
</comment>
<accession>A0A445KWQ2</accession>
<evidence type="ECO:0000313" key="14">
    <source>
        <dbReference type="Proteomes" id="UP000289340"/>
    </source>
</evidence>
<evidence type="ECO:0000256" key="11">
    <source>
        <dbReference type="SAM" id="MobiDB-lite"/>
    </source>
</evidence>
<feature type="coiled-coil region" evidence="10">
    <location>
        <begin position="244"/>
        <end position="278"/>
    </location>
</feature>
<evidence type="ECO:0000256" key="9">
    <source>
        <dbReference type="RuleBase" id="RU000682"/>
    </source>
</evidence>
<keyword evidence="6" id="KW-0804">Transcription</keyword>
<dbReference type="PANTHER" id="PTHR45714">
    <property type="entry name" value="HOMEOBOX-LEUCINE ZIPPER PROTEIN HAT14"/>
    <property type="match status" value="1"/>
</dbReference>
<keyword evidence="10" id="KW-0175">Coiled coil</keyword>
<dbReference type="GO" id="GO:0005634">
    <property type="term" value="C:nucleus"/>
    <property type="evidence" value="ECO:0007669"/>
    <property type="project" value="UniProtKB-SubCell"/>
</dbReference>
<dbReference type="SMART" id="SM00340">
    <property type="entry name" value="HALZ"/>
    <property type="match status" value="1"/>
</dbReference>
<evidence type="ECO:0000256" key="7">
    <source>
        <dbReference type="ARBA" id="ARBA00023242"/>
    </source>
</evidence>
<dbReference type="SMART" id="SM00389">
    <property type="entry name" value="HOX"/>
    <property type="match status" value="1"/>
</dbReference>
<dbReference type="InterPro" id="IPR017970">
    <property type="entry name" value="Homeobox_CS"/>
</dbReference>
<dbReference type="PROSITE" id="PS50071">
    <property type="entry name" value="HOMEOBOX_2"/>
    <property type="match status" value="1"/>
</dbReference>
<evidence type="ECO:0000259" key="12">
    <source>
        <dbReference type="PROSITE" id="PS50071"/>
    </source>
</evidence>
<evidence type="ECO:0000256" key="1">
    <source>
        <dbReference type="ARBA" id="ARBA00004123"/>
    </source>
</evidence>
<gene>
    <name evidence="13" type="ORF">D0Y65_008804</name>
</gene>
<dbReference type="EMBL" id="QZWG01000004">
    <property type="protein sequence ID" value="RZC15078.1"/>
    <property type="molecule type" value="Genomic_DNA"/>
</dbReference>
<keyword evidence="14" id="KW-1185">Reference proteome</keyword>
<dbReference type="GO" id="GO:0043565">
    <property type="term" value="F:sequence-specific DNA binding"/>
    <property type="evidence" value="ECO:0007669"/>
    <property type="project" value="InterPro"/>
</dbReference>
<protein>
    <submittedName>
        <fullName evidence="13">Homeobox-leucine zipper protein HOX19</fullName>
    </submittedName>
</protein>
<keyword evidence="3" id="KW-0805">Transcription regulation</keyword>
<evidence type="ECO:0000313" key="13">
    <source>
        <dbReference type="EMBL" id="RZC15078.1"/>
    </source>
</evidence>
<feature type="non-terminal residue" evidence="13">
    <location>
        <position position="1"/>
    </location>
</feature>
<comment type="caution">
    <text evidence="13">The sequence shown here is derived from an EMBL/GenBank/DDBJ whole genome shotgun (WGS) entry which is preliminary data.</text>
</comment>
<comment type="subcellular location">
    <subcellularLocation>
        <location evidence="1 8 9">Nucleus</location>
    </subcellularLocation>
</comment>
<sequence length="344" mass="39566">LPQLSPFFHLLPHILALCSLLHTVYTIFRRLLATYCINSTLFLFTIASVPRNIMGFDISKPGLRLGLGLHDDHSSENCMMKTNEQRQRQRQRQSQKKKEADPCNKAYPSLKLGPPDDEANNNNQQITNIESDEYYYFHPHASSRSPSAVSSFSNSSIIIKREREQLELEVEKISLSRDFVEVDENGNPKKKLRLTKEQSAVLEDSFKEHYTISPKQKQELAKKLNLRTRQVEVWFQNRRARTKLKQTEVERELLKKCCETLTEENKMLEKELQELKSTKTSMGPFYMQLPVESLRICPSCERISGGNNGSSPTTALLEAPKAHKDQPFYKNNYTFTQSSAAFAS</sequence>
<evidence type="ECO:0000256" key="4">
    <source>
        <dbReference type="ARBA" id="ARBA00023125"/>
    </source>
</evidence>
<evidence type="ECO:0000256" key="10">
    <source>
        <dbReference type="SAM" id="Coils"/>
    </source>
</evidence>
<dbReference type="CDD" id="cd00086">
    <property type="entry name" value="homeodomain"/>
    <property type="match status" value="1"/>
</dbReference>
<dbReference type="Proteomes" id="UP000289340">
    <property type="component" value="Chromosome 4"/>
</dbReference>
<dbReference type="PANTHER" id="PTHR45714:SF24">
    <property type="entry name" value="HOMEOBOX DOMAIN-CONTAINING PROTEIN"/>
    <property type="match status" value="1"/>
</dbReference>
<reference evidence="13 14" key="1">
    <citation type="submission" date="2018-09" db="EMBL/GenBank/DDBJ databases">
        <title>A high-quality reference genome of wild soybean provides a powerful tool to mine soybean genomes.</title>
        <authorList>
            <person name="Xie M."/>
            <person name="Chung C.Y.L."/>
            <person name="Li M.-W."/>
            <person name="Wong F.-L."/>
            <person name="Chan T.-F."/>
            <person name="Lam H.-M."/>
        </authorList>
    </citation>
    <scope>NUCLEOTIDE SEQUENCE [LARGE SCALE GENOMIC DNA]</scope>
    <source>
        <strain evidence="14">cv. W05</strain>
        <tissue evidence="13">Hypocotyl of etiolated seedlings</tissue>
    </source>
</reference>
<evidence type="ECO:0000256" key="5">
    <source>
        <dbReference type="ARBA" id="ARBA00023155"/>
    </source>
</evidence>
<dbReference type="Gene3D" id="1.10.10.60">
    <property type="entry name" value="Homeodomain-like"/>
    <property type="match status" value="1"/>
</dbReference>